<dbReference type="SUPFAM" id="SSF56645">
    <property type="entry name" value="Acyl-CoA dehydrogenase NM domain-like"/>
    <property type="match status" value="1"/>
</dbReference>
<dbReference type="InterPro" id="IPR046373">
    <property type="entry name" value="Acyl-CoA_Oxase/DH_mid-dom_sf"/>
</dbReference>
<organism evidence="6">
    <name type="scientific">marine sediment metagenome</name>
    <dbReference type="NCBI Taxonomy" id="412755"/>
    <lineage>
        <taxon>unclassified sequences</taxon>
        <taxon>metagenomes</taxon>
        <taxon>ecological metagenomes</taxon>
    </lineage>
</organism>
<dbReference type="InterPro" id="IPR024719">
    <property type="entry name" value="HpaB/PvcC/4-BUDH_C"/>
</dbReference>
<dbReference type="InterPro" id="IPR024674">
    <property type="entry name" value="HpaB/PvcC/4-BUDH_N"/>
</dbReference>
<keyword evidence="2" id="KW-0274">FAD</keyword>
<dbReference type="Gene3D" id="2.40.110.10">
    <property type="entry name" value="Butyryl-CoA Dehydrogenase, subunit A, domain 2"/>
    <property type="match status" value="1"/>
</dbReference>
<dbReference type="PIRSF" id="PIRSF000331">
    <property type="entry name" value="HpaA_HpaB"/>
    <property type="match status" value="1"/>
</dbReference>
<sequence>MVRTKEQYMKDLGRMKSNLYYDGKELDRLDDLQMPCLNTIGTTFDAFDDPEYRDLVQVKSHLTGEIINRFTHVHHSTDDLHKKQDMTRKLCQKVGGCIQRCMGCDATNAIYNVSYEADKLNNGESHYHENFKKWLLRFQQEDLVAAGAQTDVKGDRIKRPADQADPDMYVHVVEKKKDGIIVRGCKLHISEASVSDELLVIPTRALRPEDKDYAVAFALPGDYEGVTQVVTIHNLRDREHFPRGFTPGATDSYIIFDDVFVPWERVFLCGEYQHGGVLALLFGLFHRHSYSGCKPAIGDITTGTAALAAEYNNIAKASHVRHKLAQLILVTELGYAAGYTASDLGKPEVFMPGMGFIPYGPGSYIPNSIYCNVGRCLSGEAVYREAEIITDICGGIPATFPHERDFVNPKLKDKLNKYITRNPKIAPENAAQLWRYIGDVSCSATGGIHLYGSYHGGGSPVMEQIAITTQYDIEARKTMVKKIAGIDDKLNKKRLEIKNANSSKMMVHHLDEVVSKK</sequence>
<keyword evidence="3" id="KW-0560">Oxidoreductase</keyword>
<evidence type="ECO:0000259" key="5">
    <source>
        <dbReference type="Pfam" id="PF11794"/>
    </source>
</evidence>
<dbReference type="PANTHER" id="PTHR36117">
    <property type="entry name" value="4-HYDROXYPHENYLACETATE 3-MONOOXYGENASE-RELATED"/>
    <property type="match status" value="1"/>
</dbReference>
<protein>
    <recommendedName>
        <fullName evidence="7">Aromatic ring hydroxylase</fullName>
    </recommendedName>
</protein>
<dbReference type="InterPro" id="IPR036250">
    <property type="entry name" value="AcylCo_DH-like_C"/>
</dbReference>
<dbReference type="GO" id="GO:0016627">
    <property type="term" value="F:oxidoreductase activity, acting on the CH-CH group of donors"/>
    <property type="evidence" value="ECO:0007669"/>
    <property type="project" value="InterPro"/>
</dbReference>
<dbReference type="InterPro" id="IPR009100">
    <property type="entry name" value="AcylCoA_DH/oxidase_NM_dom_sf"/>
</dbReference>
<keyword evidence="1" id="KW-0285">Flavoprotein</keyword>
<evidence type="ECO:0008006" key="7">
    <source>
        <dbReference type="Google" id="ProtNLM"/>
    </source>
</evidence>
<dbReference type="EMBL" id="LAZR01002408">
    <property type="protein sequence ID" value="KKN30416.1"/>
    <property type="molecule type" value="Genomic_DNA"/>
</dbReference>
<dbReference type="Pfam" id="PF11794">
    <property type="entry name" value="HpaB_N"/>
    <property type="match status" value="1"/>
</dbReference>
<gene>
    <name evidence="6" type="ORF">LCGC14_0834240</name>
</gene>
<accession>A0A0F9RZS1</accession>
<evidence type="ECO:0000313" key="6">
    <source>
        <dbReference type="EMBL" id="KKN30416.1"/>
    </source>
</evidence>
<dbReference type="Pfam" id="PF03241">
    <property type="entry name" value="HpaB"/>
    <property type="match status" value="1"/>
</dbReference>
<evidence type="ECO:0000256" key="1">
    <source>
        <dbReference type="ARBA" id="ARBA00022630"/>
    </source>
</evidence>
<dbReference type="SUPFAM" id="SSF47203">
    <property type="entry name" value="Acyl-CoA dehydrogenase C-terminal domain-like"/>
    <property type="match status" value="1"/>
</dbReference>
<dbReference type="AlphaFoldDB" id="A0A0F9RZS1"/>
<feature type="domain" description="HpaB/PvcC/4-BUDH C-terminal" evidence="4">
    <location>
        <begin position="279"/>
        <end position="485"/>
    </location>
</feature>
<name>A0A0F9RZS1_9ZZZZ</name>
<proteinExistence type="predicted"/>
<evidence type="ECO:0000256" key="2">
    <source>
        <dbReference type="ARBA" id="ARBA00022827"/>
    </source>
</evidence>
<dbReference type="PANTHER" id="PTHR36117:SF3">
    <property type="entry name" value="4-HYDROXYPHENYLACETATE 3-MONOOXYGENASE-RELATED"/>
    <property type="match status" value="1"/>
</dbReference>
<evidence type="ECO:0000259" key="4">
    <source>
        <dbReference type="Pfam" id="PF03241"/>
    </source>
</evidence>
<dbReference type="InterPro" id="IPR004925">
    <property type="entry name" value="HpaB/PvcC/4-BUDH"/>
</dbReference>
<evidence type="ECO:0000256" key="3">
    <source>
        <dbReference type="ARBA" id="ARBA00023002"/>
    </source>
</evidence>
<feature type="domain" description="HpaB/PvcC/4-BUDH N-terminal" evidence="5">
    <location>
        <begin position="4"/>
        <end position="268"/>
    </location>
</feature>
<dbReference type="Gene3D" id="1.20.140.10">
    <property type="entry name" value="Butyryl-CoA Dehydrogenase, subunit A, domain 3"/>
    <property type="match status" value="1"/>
</dbReference>
<reference evidence="6" key="1">
    <citation type="journal article" date="2015" name="Nature">
        <title>Complex archaea that bridge the gap between prokaryotes and eukaryotes.</title>
        <authorList>
            <person name="Spang A."/>
            <person name="Saw J.H."/>
            <person name="Jorgensen S.L."/>
            <person name="Zaremba-Niedzwiedzka K."/>
            <person name="Martijn J."/>
            <person name="Lind A.E."/>
            <person name="van Eijk R."/>
            <person name="Schleper C."/>
            <person name="Guy L."/>
            <person name="Ettema T.J."/>
        </authorList>
    </citation>
    <scope>NUCLEOTIDE SEQUENCE</scope>
</reference>
<dbReference type="Gene3D" id="1.10.3140.10">
    <property type="entry name" value="4-hydroxybutyryl-coa dehydratase, domain 1"/>
    <property type="match status" value="1"/>
</dbReference>
<comment type="caution">
    <text evidence="6">The sequence shown here is derived from an EMBL/GenBank/DDBJ whole genome shotgun (WGS) entry which is preliminary data.</text>
</comment>